<dbReference type="Pfam" id="PF04235">
    <property type="entry name" value="DUF418"/>
    <property type="match status" value="1"/>
</dbReference>
<dbReference type="Proteomes" id="UP000275368">
    <property type="component" value="Chromosome"/>
</dbReference>
<feature type="transmembrane region" description="Helical" evidence="1">
    <location>
        <begin position="128"/>
        <end position="145"/>
    </location>
</feature>
<feature type="transmembrane region" description="Helical" evidence="1">
    <location>
        <begin position="51"/>
        <end position="69"/>
    </location>
</feature>
<keyword evidence="1" id="KW-0472">Membrane</keyword>
<gene>
    <name evidence="4" type="ORF">Back11_54970</name>
</gene>
<dbReference type="PANTHER" id="PTHR30590">
    <property type="entry name" value="INNER MEMBRANE PROTEIN"/>
    <property type="match status" value="1"/>
</dbReference>
<proteinExistence type="predicted"/>
<evidence type="ECO:0000259" key="3">
    <source>
        <dbReference type="Pfam" id="PF07786"/>
    </source>
</evidence>
<sequence length="355" mass="39862">MSSKRITGFDLARALSIFGMIIVNFKISMVADTGGPEWLSAFAGLFEGRASAVFVVLAGIGFSIMTRKARQGDAKELRKSRLLVWKRSIYLLILGFLLLLFGWSADILHYYALFLFLASLLIRASGKVILSIAAILLAASQLFLLKFDYTMGWNSSFHMYTDFWTIEGFMRNLWFNGFHPALPWFCFFLVGMWLGRINLTDKSARKKWLVASLITFIGVEVISFAALKIGGFYLGEEVAIYLFQTKPMPPNILYMVSATSTAIAFILLSVYVTETSFARRFVSALIQTGQMALTHYVLHVTVGLGLLEVFGILENGSLPFAVLYSAAYFVVAILFSYLWRLKFNGGPFESIMRKL</sequence>
<organism evidence="4 5">
    <name type="scientific">Paenibacillus baekrokdamisoli</name>
    <dbReference type="NCBI Taxonomy" id="1712516"/>
    <lineage>
        <taxon>Bacteria</taxon>
        <taxon>Bacillati</taxon>
        <taxon>Bacillota</taxon>
        <taxon>Bacilli</taxon>
        <taxon>Bacillales</taxon>
        <taxon>Paenibacillaceae</taxon>
        <taxon>Paenibacillus</taxon>
    </lineage>
</organism>
<dbReference type="Pfam" id="PF07786">
    <property type="entry name" value="HGSNAT_cat"/>
    <property type="match status" value="1"/>
</dbReference>
<keyword evidence="1" id="KW-0812">Transmembrane</keyword>
<evidence type="ECO:0000259" key="2">
    <source>
        <dbReference type="Pfam" id="PF04235"/>
    </source>
</evidence>
<protein>
    <submittedName>
        <fullName evidence="4">Membrane protein</fullName>
    </submittedName>
</protein>
<dbReference type="EMBL" id="AP019308">
    <property type="protein sequence ID" value="BBH24152.1"/>
    <property type="molecule type" value="Genomic_DNA"/>
</dbReference>
<reference evidence="4 5" key="1">
    <citation type="submission" date="2018-11" db="EMBL/GenBank/DDBJ databases">
        <title>Complete genome sequence of Paenibacillus baekrokdamisoli strain KCTC 33723.</title>
        <authorList>
            <person name="Kang S.W."/>
            <person name="Lee K.C."/>
            <person name="Kim K.K."/>
            <person name="Kim J.S."/>
            <person name="Kim D.S."/>
            <person name="Ko S.H."/>
            <person name="Yang S.H."/>
            <person name="Lee J.S."/>
        </authorList>
    </citation>
    <scope>NUCLEOTIDE SEQUENCE [LARGE SCALE GENOMIC DNA]</scope>
    <source>
        <strain evidence="4 5">KCTC 33723</strain>
    </source>
</reference>
<dbReference type="InterPro" id="IPR052529">
    <property type="entry name" value="Bact_Transport_Assoc"/>
</dbReference>
<feature type="transmembrane region" description="Helical" evidence="1">
    <location>
        <begin position="319"/>
        <end position="339"/>
    </location>
</feature>
<accession>A0A3G9J0T1</accession>
<dbReference type="InterPro" id="IPR012429">
    <property type="entry name" value="HGSNAT_cat"/>
</dbReference>
<evidence type="ECO:0000256" key="1">
    <source>
        <dbReference type="SAM" id="Phobius"/>
    </source>
</evidence>
<evidence type="ECO:0000313" key="5">
    <source>
        <dbReference type="Proteomes" id="UP000275368"/>
    </source>
</evidence>
<dbReference type="KEGG" id="pbk:Back11_54970"/>
<feature type="transmembrane region" description="Helical" evidence="1">
    <location>
        <begin position="181"/>
        <end position="199"/>
    </location>
</feature>
<keyword evidence="5" id="KW-1185">Reference proteome</keyword>
<dbReference type="RefSeq" id="WP_260182932.1">
    <property type="nucleotide sequence ID" value="NZ_JACHXC010000012.1"/>
</dbReference>
<name>A0A3G9J0T1_9BACL</name>
<evidence type="ECO:0000313" key="4">
    <source>
        <dbReference type="EMBL" id="BBH24152.1"/>
    </source>
</evidence>
<dbReference type="AlphaFoldDB" id="A0A3G9J0T1"/>
<feature type="transmembrane region" description="Helical" evidence="1">
    <location>
        <begin position="89"/>
        <end position="122"/>
    </location>
</feature>
<feature type="transmembrane region" description="Helical" evidence="1">
    <location>
        <begin position="293"/>
        <end position="313"/>
    </location>
</feature>
<dbReference type="InterPro" id="IPR007349">
    <property type="entry name" value="DUF418"/>
</dbReference>
<feature type="domain" description="Heparan-alpha-glucosaminide N-acetyltransferase catalytic" evidence="3">
    <location>
        <begin position="5"/>
        <end position="218"/>
    </location>
</feature>
<dbReference type="PANTHER" id="PTHR30590:SF3">
    <property type="entry name" value="HYPOTHETICAL MEMBRANE SPANNING PROTEIN"/>
    <property type="match status" value="1"/>
</dbReference>
<feature type="domain" description="DUF418" evidence="2">
    <location>
        <begin position="248"/>
        <end position="355"/>
    </location>
</feature>
<feature type="transmembrane region" description="Helical" evidence="1">
    <location>
        <begin position="252"/>
        <end position="272"/>
    </location>
</feature>
<feature type="transmembrane region" description="Helical" evidence="1">
    <location>
        <begin position="12"/>
        <end position="31"/>
    </location>
</feature>
<feature type="transmembrane region" description="Helical" evidence="1">
    <location>
        <begin position="208"/>
        <end position="232"/>
    </location>
</feature>
<keyword evidence="1" id="KW-1133">Transmembrane helix</keyword>